<sequence>MAFSENNSKNDSKELRAPSLFISHGAGPMPLLNPDHESYRQLLRGHGQLLDGVKAVILVSAHWETDEPHITSASDPGLFYDYEDMRDILPREAFEFKYSAKGEALAGFRERGYAICGSGGSYHDFHAVAKAVFENQPIPPSASAFEKFLESSATVSDAAERRNLLLGWRDLPESFIAHKEGESDHFMPFLVAAASGGDQSGEQYDMYNYKGAPMSFYKW</sequence>
<protein>
    <recommendedName>
        <fullName evidence="4">Extradiol ring-cleavage dioxygenase class III enzyme subunit B domain-containing protein</fullName>
    </recommendedName>
</protein>
<dbReference type="Gene3D" id="3.40.830.10">
    <property type="entry name" value="LigB-like"/>
    <property type="match status" value="2"/>
</dbReference>
<dbReference type="GO" id="GO:0051213">
    <property type="term" value="F:dioxygenase activity"/>
    <property type="evidence" value="ECO:0007669"/>
    <property type="project" value="InterPro"/>
</dbReference>
<keyword evidence="1" id="KW-0560">Oxidoreductase</keyword>
<dbReference type="AlphaFoldDB" id="A0A9N9Y9X4"/>
<dbReference type="OrthoDB" id="7396853at2759"/>
<evidence type="ECO:0000313" key="2">
    <source>
        <dbReference type="EMBL" id="CAG9996294.1"/>
    </source>
</evidence>
<dbReference type="CDD" id="cd07363">
    <property type="entry name" value="45_DOPA_Dioxygenase"/>
    <property type="match status" value="1"/>
</dbReference>
<keyword evidence="3" id="KW-1185">Reference proteome</keyword>
<name>A0A9N9Y9X4_9HYPO</name>
<dbReference type="PANTHER" id="PTHR30096">
    <property type="entry name" value="4,5-DOPA DIOXYGENASE EXTRADIOL-LIKE PROTEIN"/>
    <property type="match status" value="1"/>
</dbReference>
<organism evidence="2 3">
    <name type="scientific">Clonostachys byssicola</name>
    <dbReference type="NCBI Taxonomy" id="160290"/>
    <lineage>
        <taxon>Eukaryota</taxon>
        <taxon>Fungi</taxon>
        <taxon>Dikarya</taxon>
        <taxon>Ascomycota</taxon>
        <taxon>Pezizomycotina</taxon>
        <taxon>Sordariomycetes</taxon>
        <taxon>Hypocreomycetidae</taxon>
        <taxon>Hypocreales</taxon>
        <taxon>Bionectriaceae</taxon>
        <taxon>Clonostachys</taxon>
    </lineage>
</organism>
<dbReference type="EMBL" id="CABFNO020001538">
    <property type="protein sequence ID" value="CAG9996294.1"/>
    <property type="molecule type" value="Genomic_DNA"/>
</dbReference>
<dbReference type="SUPFAM" id="SSF53213">
    <property type="entry name" value="LigB-like"/>
    <property type="match status" value="1"/>
</dbReference>
<comment type="caution">
    <text evidence="2">The sequence shown here is derived from an EMBL/GenBank/DDBJ whole genome shotgun (WGS) entry which is preliminary data.</text>
</comment>
<dbReference type="GO" id="GO:0008270">
    <property type="term" value="F:zinc ion binding"/>
    <property type="evidence" value="ECO:0007669"/>
    <property type="project" value="InterPro"/>
</dbReference>
<evidence type="ECO:0000256" key="1">
    <source>
        <dbReference type="ARBA" id="ARBA00023002"/>
    </source>
</evidence>
<accession>A0A9N9Y9X4</accession>
<dbReference type="Proteomes" id="UP000754883">
    <property type="component" value="Unassembled WGS sequence"/>
</dbReference>
<gene>
    <name evidence="2" type="ORF">CBYS24578_00014464</name>
</gene>
<evidence type="ECO:0000313" key="3">
    <source>
        <dbReference type="Proteomes" id="UP000754883"/>
    </source>
</evidence>
<dbReference type="PANTHER" id="PTHR30096:SF0">
    <property type="entry name" value="4,5-DOPA DIOXYGENASE EXTRADIOL-LIKE PROTEIN"/>
    <property type="match status" value="1"/>
</dbReference>
<dbReference type="InterPro" id="IPR014436">
    <property type="entry name" value="Extradiol_dOase_DODA"/>
</dbReference>
<dbReference type="PIRSF" id="PIRSF006157">
    <property type="entry name" value="Doxgns_DODA"/>
    <property type="match status" value="1"/>
</dbReference>
<evidence type="ECO:0008006" key="4">
    <source>
        <dbReference type="Google" id="ProtNLM"/>
    </source>
</evidence>
<proteinExistence type="predicted"/>
<reference evidence="2" key="1">
    <citation type="submission" date="2021-10" db="EMBL/GenBank/DDBJ databases">
        <authorList>
            <person name="Piombo E."/>
        </authorList>
    </citation>
    <scope>NUCLEOTIDE SEQUENCE</scope>
</reference>